<dbReference type="RefSeq" id="WP_189114328.1">
    <property type="nucleotide sequence ID" value="NZ_BMQC01000007.1"/>
</dbReference>
<keyword evidence="3" id="KW-1185">Reference proteome</keyword>
<reference evidence="2" key="1">
    <citation type="journal article" date="2014" name="Int. J. Syst. Evol. Microbiol.">
        <title>Complete genome sequence of Corynebacterium casei LMG S-19264T (=DSM 44701T), isolated from a smear-ripened cheese.</title>
        <authorList>
            <consortium name="US DOE Joint Genome Institute (JGI-PGF)"/>
            <person name="Walter F."/>
            <person name="Albersmeier A."/>
            <person name="Kalinowski J."/>
            <person name="Ruckert C."/>
        </authorList>
    </citation>
    <scope>NUCLEOTIDE SEQUENCE</scope>
    <source>
        <strain evidence="2">JCM 3091</strain>
    </source>
</reference>
<sequence length="250" mass="23449">MGQYLLGVVAALTVGAIVFAVAAMVTGSDPGLGAAEPDGRAVPLPTDRPLAEADLGAVRFDTAPRGYRMAQVDRALARAAYDIGYKDEMIGILEAEVAALRDGRGAEADALRETRDGAQRAAAAAAGLPATVPAAVVPAAAASPAAGAPAPAAPAVAGRVAEAATAETPTAEIPTAEIPTAEVPAAEIPVTETATAGAPAGAARAGAPPGTGAASSGGAAAPGGDGGPTPGAAPAGGGSAARSGGSAGPA</sequence>
<feature type="compositionally biased region" description="Gly residues" evidence="1">
    <location>
        <begin position="220"/>
        <end position="250"/>
    </location>
</feature>
<dbReference type="NCBIfam" id="TIGR03544">
    <property type="entry name" value="DivI1A_domain"/>
    <property type="match status" value="1"/>
</dbReference>
<dbReference type="AlphaFoldDB" id="A0A8J3BLI4"/>
<reference evidence="2" key="2">
    <citation type="submission" date="2020-09" db="EMBL/GenBank/DDBJ databases">
        <authorList>
            <person name="Sun Q."/>
            <person name="Ohkuma M."/>
        </authorList>
    </citation>
    <scope>NUCLEOTIDE SEQUENCE</scope>
    <source>
        <strain evidence="2">JCM 3091</strain>
    </source>
</reference>
<evidence type="ECO:0008006" key="4">
    <source>
        <dbReference type="Google" id="ProtNLM"/>
    </source>
</evidence>
<feature type="region of interest" description="Disordered" evidence="1">
    <location>
        <begin position="195"/>
        <end position="250"/>
    </location>
</feature>
<dbReference type="EMBL" id="BMQC01000007">
    <property type="protein sequence ID" value="GGK30266.1"/>
    <property type="molecule type" value="Genomic_DNA"/>
</dbReference>
<proteinExistence type="predicted"/>
<dbReference type="InterPro" id="IPR019933">
    <property type="entry name" value="DivIVA_domain"/>
</dbReference>
<organism evidence="2 3">
    <name type="scientific">Pilimelia terevasa</name>
    <dbReference type="NCBI Taxonomy" id="53372"/>
    <lineage>
        <taxon>Bacteria</taxon>
        <taxon>Bacillati</taxon>
        <taxon>Actinomycetota</taxon>
        <taxon>Actinomycetes</taxon>
        <taxon>Micromonosporales</taxon>
        <taxon>Micromonosporaceae</taxon>
        <taxon>Pilimelia</taxon>
    </lineage>
</organism>
<evidence type="ECO:0000256" key="1">
    <source>
        <dbReference type="SAM" id="MobiDB-lite"/>
    </source>
</evidence>
<dbReference type="Proteomes" id="UP000662200">
    <property type="component" value="Unassembled WGS sequence"/>
</dbReference>
<feature type="compositionally biased region" description="Low complexity" evidence="1">
    <location>
        <begin position="195"/>
        <end position="219"/>
    </location>
</feature>
<name>A0A8J3BLI4_9ACTN</name>
<evidence type="ECO:0000313" key="2">
    <source>
        <dbReference type="EMBL" id="GGK30266.1"/>
    </source>
</evidence>
<comment type="caution">
    <text evidence="2">The sequence shown here is derived from an EMBL/GenBank/DDBJ whole genome shotgun (WGS) entry which is preliminary data.</text>
</comment>
<protein>
    <recommendedName>
        <fullName evidence="4">DivIVA domain-containing protein</fullName>
    </recommendedName>
</protein>
<gene>
    <name evidence="2" type="ORF">GCM10010124_23750</name>
</gene>
<accession>A0A8J3BLI4</accession>
<evidence type="ECO:0000313" key="3">
    <source>
        <dbReference type="Proteomes" id="UP000662200"/>
    </source>
</evidence>